<protein>
    <submittedName>
        <fullName evidence="1">Uncharacterized protein</fullName>
    </submittedName>
</protein>
<dbReference type="Gramene" id="FCD_00034650-RA">
    <property type="protein sequence ID" value="FCD_00034650-RA:cds"/>
    <property type="gene ID" value="FCD_00034650"/>
</dbReference>
<accession>A0AA87ZMJ4</accession>
<organism evidence="1 2">
    <name type="scientific">Ficus carica</name>
    <name type="common">Common fig</name>
    <dbReference type="NCBI Taxonomy" id="3494"/>
    <lineage>
        <taxon>Eukaryota</taxon>
        <taxon>Viridiplantae</taxon>
        <taxon>Streptophyta</taxon>
        <taxon>Embryophyta</taxon>
        <taxon>Tracheophyta</taxon>
        <taxon>Spermatophyta</taxon>
        <taxon>Magnoliopsida</taxon>
        <taxon>eudicotyledons</taxon>
        <taxon>Gunneridae</taxon>
        <taxon>Pentapetalae</taxon>
        <taxon>rosids</taxon>
        <taxon>fabids</taxon>
        <taxon>Rosales</taxon>
        <taxon>Moraceae</taxon>
        <taxon>Ficeae</taxon>
        <taxon>Ficus</taxon>
    </lineage>
</organism>
<keyword evidence="2" id="KW-1185">Reference proteome</keyword>
<gene>
    <name evidence="1" type="ORF">TIFTF001_047934</name>
</gene>
<name>A0AA87ZMJ4_FICCA</name>
<reference evidence="1" key="1">
    <citation type="submission" date="2023-07" db="EMBL/GenBank/DDBJ databases">
        <title>draft genome sequence of fig (Ficus carica).</title>
        <authorList>
            <person name="Takahashi T."/>
            <person name="Nishimura K."/>
        </authorList>
    </citation>
    <scope>NUCLEOTIDE SEQUENCE</scope>
</reference>
<sequence length="76" mass="8977">MFFYSLEQMGLRTSLKGFHGERKLREYTFDVKKKKHSEEGQRAEPDIKWRRITGKMASDEETALLLLKALLQFSIL</sequence>
<dbReference type="Proteomes" id="UP001187192">
    <property type="component" value="Unassembled WGS sequence"/>
</dbReference>
<evidence type="ECO:0000313" key="2">
    <source>
        <dbReference type="Proteomes" id="UP001187192"/>
    </source>
</evidence>
<dbReference type="AlphaFoldDB" id="A0AA87ZMJ4"/>
<evidence type="ECO:0000313" key="1">
    <source>
        <dbReference type="EMBL" id="GMN29353.1"/>
    </source>
</evidence>
<dbReference type="EMBL" id="BTGU01005738">
    <property type="protein sequence ID" value="GMN29353.1"/>
    <property type="molecule type" value="Genomic_DNA"/>
</dbReference>
<comment type="caution">
    <text evidence="1">The sequence shown here is derived from an EMBL/GenBank/DDBJ whole genome shotgun (WGS) entry which is preliminary data.</text>
</comment>
<proteinExistence type="predicted"/>